<evidence type="ECO:0000256" key="2">
    <source>
        <dbReference type="ARBA" id="ARBA00006434"/>
    </source>
</evidence>
<evidence type="ECO:0000256" key="7">
    <source>
        <dbReference type="RuleBase" id="RU362091"/>
    </source>
</evidence>
<keyword evidence="9" id="KW-1185">Reference proteome</keyword>
<evidence type="ECO:0000313" key="9">
    <source>
        <dbReference type="Proteomes" id="UP000694844"/>
    </source>
</evidence>
<keyword evidence="5 8" id="KW-1133">Transmembrane helix</keyword>
<dbReference type="Gene3D" id="1.20.1730.10">
    <property type="entry name" value="Sodium/glucose cotransporter"/>
    <property type="match status" value="1"/>
</dbReference>
<sequence>MREVATVVVLVLFGMTRGEQNDSCRFRTLAPSEQQSSISPILEKHESALLMILGFAGFSILLAITHNAIRKYIYKDAHSLDTVFDAGGKVTLSLTAVTVTSQLLWPADFLQITTITINSGLGGCLFFVLGIVLDILLFPILSVELKTKAPGAKTFLQIIYTRFGKPAHIVFCCIALFANIVTITALLVAGKSAISVLTKDASDEFIACVLAVLFGSYCFLGGLGTTFYISYFNTAITFVGLIAIVVSIAYTDNINEGMSKYVSIDAMYDAMSCIKAREGNYQDSLLTFRTRSGAIYGLSLFFMATSLSFIDQANWQSRIAAKPVQGVIGFFIAAIMFFCLPATIALPATLTYASMAYENGTHLLSQYEIVNGFITPFVLEKIMGSTGAYLLITSITMALMSTGSGEVMAVSSIIVYDIYKVYINPFRRLLTPTSCILCGRQKVTGNHEVCQCPSAAQCEGCSKDLTKRQQPRDFAVQYTCSRHGEYRHYEDLLMQHKSWCIVWVTIAVIPYALLVYASNINLTWVIFFMQGTISPFAIPLLLSIVWSRCTSSGIIAGCAIGLSGCLLANFVVSEFVYDGGISNFFINTIQDYSLLAGCVTGIFLSSVVTIVTSFLTNKIVSEDDVAREWEKTISINNPLNPWQHLYEEELSQFPPGTKPTAAIMAKIFRSARHVAVFGGLGFVTVFLVIVPAVVLSFGVLTRDQFSAYLTFSYVICFLGAVFVVIAPPAEEMYQIFRAWKSSQNRDTQPEKFTELSRL</sequence>
<evidence type="ECO:0000313" key="10">
    <source>
        <dbReference type="RefSeq" id="XP_022327005.1"/>
    </source>
</evidence>
<dbReference type="OrthoDB" id="10049971at2759"/>
<feature type="transmembrane region" description="Helical" evidence="8">
    <location>
        <begin position="553"/>
        <end position="572"/>
    </location>
</feature>
<comment type="similarity">
    <text evidence="2 7">Belongs to the sodium:solute symporter (SSF) (TC 2.A.21) family.</text>
</comment>
<feature type="transmembrane region" description="Helical" evidence="8">
    <location>
        <begin position="674"/>
        <end position="699"/>
    </location>
</feature>
<feature type="transmembrane region" description="Helical" evidence="8">
    <location>
        <begin position="705"/>
        <end position="727"/>
    </location>
</feature>
<dbReference type="KEGG" id="cvn:111126564"/>
<evidence type="ECO:0000256" key="6">
    <source>
        <dbReference type="ARBA" id="ARBA00023136"/>
    </source>
</evidence>
<dbReference type="AlphaFoldDB" id="A0A8B8DH22"/>
<dbReference type="PANTHER" id="PTHR46154:SF4">
    <property type="entry name" value="UREA ACTIVE TRANSPORTER"/>
    <property type="match status" value="1"/>
</dbReference>
<dbReference type="InterPro" id="IPR038377">
    <property type="entry name" value="Na/Glc_symporter_sf"/>
</dbReference>
<dbReference type="RefSeq" id="XP_022327005.1">
    <property type="nucleotide sequence ID" value="XM_022471297.1"/>
</dbReference>
<reference evidence="10" key="1">
    <citation type="submission" date="2025-08" db="UniProtKB">
        <authorList>
            <consortium name="RefSeq"/>
        </authorList>
    </citation>
    <scope>IDENTIFICATION</scope>
    <source>
        <tissue evidence="10">Whole sample</tissue>
    </source>
</reference>
<feature type="transmembrane region" description="Helical" evidence="8">
    <location>
        <begin position="86"/>
        <end position="105"/>
    </location>
</feature>
<dbReference type="InterPro" id="IPR001734">
    <property type="entry name" value="Na/solute_symporter"/>
</dbReference>
<dbReference type="PANTHER" id="PTHR46154">
    <property type="match status" value="1"/>
</dbReference>
<evidence type="ECO:0000256" key="8">
    <source>
        <dbReference type="SAM" id="Phobius"/>
    </source>
</evidence>
<organism evidence="9 10">
    <name type="scientific">Crassostrea virginica</name>
    <name type="common">Eastern oyster</name>
    <dbReference type="NCBI Taxonomy" id="6565"/>
    <lineage>
        <taxon>Eukaryota</taxon>
        <taxon>Metazoa</taxon>
        <taxon>Spiralia</taxon>
        <taxon>Lophotrochozoa</taxon>
        <taxon>Mollusca</taxon>
        <taxon>Bivalvia</taxon>
        <taxon>Autobranchia</taxon>
        <taxon>Pteriomorphia</taxon>
        <taxon>Ostreida</taxon>
        <taxon>Ostreoidea</taxon>
        <taxon>Ostreidae</taxon>
        <taxon>Crassostrea</taxon>
    </lineage>
</organism>
<dbReference type="Pfam" id="PF00474">
    <property type="entry name" value="SSF"/>
    <property type="match status" value="1"/>
</dbReference>
<feature type="transmembrane region" description="Helical" evidence="8">
    <location>
        <begin position="125"/>
        <end position="145"/>
    </location>
</feature>
<dbReference type="GO" id="GO:0015204">
    <property type="term" value="F:urea transmembrane transporter activity"/>
    <property type="evidence" value="ECO:0007669"/>
    <property type="project" value="InterPro"/>
</dbReference>
<evidence type="ECO:0000256" key="3">
    <source>
        <dbReference type="ARBA" id="ARBA00022448"/>
    </source>
</evidence>
<feature type="transmembrane region" description="Helical" evidence="8">
    <location>
        <begin position="201"/>
        <end position="220"/>
    </location>
</feature>
<feature type="transmembrane region" description="Helical" evidence="8">
    <location>
        <begin position="227"/>
        <end position="250"/>
    </location>
</feature>
<dbReference type="PROSITE" id="PS50283">
    <property type="entry name" value="NA_SOLUT_SYMP_3"/>
    <property type="match status" value="1"/>
</dbReference>
<name>A0A8B8DH22_CRAVI</name>
<protein>
    <submittedName>
        <fullName evidence="10">Urea-proton symporter DUR3-like</fullName>
    </submittedName>
</protein>
<evidence type="ECO:0000256" key="5">
    <source>
        <dbReference type="ARBA" id="ARBA00022989"/>
    </source>
</evidence>
<keyword evidence="6 8" id="KW-0472">Membrane</keyword>
<keyword evidence="3" id="KW-0813">Transport</keyword>
<accession>A0A8B8DH22</accession>
<dbReference type="Proteomes" id="UP000694844">
    <property type="component" value="Chromosome 3"/>
</dbReference>
<keyword evidence="4 8" id="KW-0812">Transmembrane</keyword>
<feature type="transmembrane region" description="Helical" evidence="8">
    <location>
        <begin position="592"/>
        <end position="615"/>
    </location>
</feature>
<feature type="transmembrane region" description="Helical" evidence="8">
    <location>
        <begin position="327"/>
        <end position="350"/>
    </location>
</feature>
<evidence type="ECO:0000256" key="1">
    <source>
        <dbReference type="ARBA" id="ARBA00004141"/>
    </source>
</evidence>
<feature type="transmembrane region" description="Helical" evidence="8">
    <location>
        <begin position="499"/>
        <end position="518"/>
    </location>
</feature>
<feature type="transmembrane region" description="Helical" evidence="8">
    <location>
        <begin position="294"/>
        <end position="315"/>
    </location>
</feature>
<feature type="transmembrane region" description="Helical" evidence="8">
    <location>
        <begin position="47"/>
        <end position="65"/>
    </location>
</feature>
<evidence type="ECO:0000256" key="4">
    <source>
        <dbReference type="ARBA" id="ARBA00022692"/>
    </source>
</evidence>
<gene>
    <name evidence="10" type="primary">LOC111126564</name>
</gene>
<dbReference type="GO" id="GO:0005886">
    <property type="term" value="C:plasma membrane"/>
    <property type="evidence" value="ECO:0007669"/>
    <property type="project" value="TreeGrafter"/>
</dbReference>
<dbReference type="GeneID" id="111126564"/>
<proteinExistence type="inferred from homology"/>
<comment type="subcellular location">
    <subcellularLocation>
        <location evidence="1">Membrane</location>
        <topology evidence="1">Multi-pass membrane protein</topology>
    </subcellularLocation>
</comment>
<feature type="transmembrane region" description="Helical" evidence="8">
    <location>
        <begin position="524"/>
        <end position="546"/>
    </location>
</feature>
<feature type="transmembrane region" description="Helical" evidence="8">
    <location>
        <begin position="166"/>
        <end position="189"/>
    </location>
</feature>
<dbReference type="InterPro" id="IPR031155">
    <property type="entry name" value="DUR"/>
</dbReference>